<dbReference type="InterPro" id="IPR002213">
    <property type="entry name" value="UDP_glucos_trans"/>
</dbReference>
<feature type="region of interest" description="Disordered" evidence="3">
    <location>
        <begin position="615"/>
        <end position="647"/>
    </location>
</feature>
<accession>A0A426YR49</accession>
<dbReference type="SUPFAM" id="SSF53756">
    <property type="entry name" value="UDP-Glycosyltransferase/glycogen phosphorylase"/>
    <property type="match status" value="1"/>
</dbReference>
<evidence type="ECO:0000313" key="6">
    <source>
        <dbReference type="Proteomes" id="UP000287651"/>
    </source>
</evidence>
<dbReference type="PANTHER" id="PTHR48047:SF182">
    <property type="entry name" value="GLYCOSYLTRANSFERASE"/>
    <property type="match status" value="1"/>
</dbReference>
<dbReference type="CDD" id="cd03784">
    <property type="entry name" value="GT1_Gtf-like"/>
    <property type="match status" value="1"/>
</dbReference>
<feature type="domain" description="Glycosyltransferase N-terminal" evidence="4">
    <location>
        <begin position="190"/>
        <end position="426"/>
    </location>
</feature>
<comment type="caution">
    <text evidence="5">The sequence shown here is derived from an EMBL/GenBank/DDBJ whole genome shotgun (WGS) entry which is preliminary data.</text>
</comment>
<feature type="compositionally biased region" description="Basic and acidic residues" evidence="3">
    <location>
        <begin position="622"/>
        <end position="641"/>
    </location>
</feature>
<organism evidence="5 6">
    <name type="scientific">Ensete ventricosum</name>
    <name type="common">Abyssinian banana</name>
    <name type="synonym">Musa ensete</name>
    <dbReference type="NCBI Taxonomy" id="4639"/>
    <lineage>
        <taxon>Eukaryota</taxon>
        <taxon>Viridiplantae</taxon>
        <taxon>Streptophyta</taxon>
        <taxon>Embryophyta</taxon>
        <taxon>Tracheophyta</taxon>
        <taxon>Spermatophyta</taxon>
        <taxon>Magnoliopsida</taxon>
        <taxon>Liliopsida</taxon>
        <taxon>Zingiberales</taxon>
        <taxon>Musaceae</taxon>
        <taxon>Ensete</taxon>
    </lineage>
</organism>
<dbReference type="InterPro" id="IPR035595">
    <property type="entry name" value="UDP_glycos_trans_CS"/>
</dbReference>
<dbReference type="Gene3D" id="3.40.50.2000">
    <property type="entry name" value="Glycogen Phosphorylase B"/>
    <property type="match status" value="2"/>
</dbReference>
<dbReference type="InterPro" id="IPR029058">
    <property type="entry name" value="AB_hydrolase_fold"/>
</dbReference>
<comment type="similarity">
    <text evidence="1">Belongs to the UDP-glycosyltransferase family.</text>
</comment>
<dbReference type="SUPFAM" id="SSF53474">
    <property type="entry name" value="alpha/beta-Hydrolases"/>
    <property type="match status" value="1"/>
</dbReference>
<dbReference type="PANTHER" id="PTHR48047">
    <property type="entry name" value="GLYCOSYLTRANSFERASE"/>
    <property type="match status" value="1"/>
</dbReference>
<evidence type="ECO:0000256" key="2">
    <source>
        <dbReference type="ARBA" id="ARBA00022679"/>
    </source>
</evidence>
<dbReference type="Pfam" id="PF26168">
    <property type="entry name" value="Glyco_transf_N"/>
    <property type="match status" value="1"/>
</dbReference>
<evidence type="ECO:0000256" key="3">
    <source>
        <dbReference type="SAM" id="MobiDB-lite"/>
    </source>
</evidence>
<dbReference type="EMBL" id="AMZH03010721">
    <property type="protein sequence ID" value="RRT54210.1"/>
    <property type="molecule type" value="Genomic_DNA"/>
</dbReference>
<evidence type="ECO:0000256" key="1">
    <source>
        <dbReference type="ARBA" id="ARBA00009995"/>
    </source>
</evidence>
<evidence type="ECO:0000313" key="5">
    <source>
        <dbReference type="EMBL" id="RRT54210.1"/>
    </source>
</evidence>
<dbReference type="PROSITE" id="PS00375">
    <property type="entry name" value="UDPGT"/>
    <property type="match status" value="1"/>
</dbReference>
<dbReference type="InterPro" id="IPR058980">
    <property type="entry name" value="Glyco_transf_N"/>
</dbReference>
<evidence type="ECO:0000259" key="4">
    <source>
        <dbReference type="Pfam" id="PF26168"/>
    </source>
</evidence>
<reference evidence="5 6" key="1">
    <citation type="journal article" date="2014" name="Agronomy (Basel)">
        <title>A Draft Genome Sequence for Ensete ventricosum, the Drought-Tolerant Tree Against Hunger.</title>
        <authorList>
            <person name="Harrison J."/>
            <person name="Moore K.A."/>
            <person name="Paszkiewicz K."/>
            <person name="Jones T."/>
            <person name="Grant M."/>
            <person name="Ambacheew D."/>
            <person name="Muzemil S."/>
            <person name="Studholme D.J."/>
        </authorList>
    </citation>
    <scope>NUCLEOTIDE SEQUENCE [LARGE SCALE GENOMIC DNA]</scope>
</reference>
<dbReference type="GO" id="GO:0035251">
    <property type="term" value="F:UDP-glucosyltransferase activity"/>
    <property type="evidence" value="ECO:0007669"/>
    <property type="project" value="TreeGrafter"/>
</dbReference>
<proteinExistence type="inferred from homology"/>
<gene>
    <name evidence="5" type="ORF">B296_00034898</name>
</gene>
<sequence>MQAPLFVEGWDKALHEIGRLSFATVLSPQNAAALLKSVEDFPILVVAGAEDALVPLKSSQAMASKLVNSVGGLGYPYFSSTFRCFGTVWLILFFLFGAALQRLVAISSCGHLPHEECPKALLAALSPFITRLLSSPFALHAHEPAKSFLEIPISSETKDSAFSFPNLVSAPLSATTIRPTTMNGDSGLHLVVVPLMAHGHLIPAIDMARLFAERGILVSVVTTPVNATRIRAVIRGIDETGLPIRFVELPFPCAQAGLPEGCEHVDVVPPHLFANFFRATALLRLPLESYLRDHHPRPSCIIADVWLPWTMEVARALRVPRLVCHWISCFAVLCYHNIRWQRIRDSISDDSEPFVVPGLPDRIVTTRAQAPGFFDAFGWDAVYAQSVEAEETADGLVLNSFDDLEPSYIDKYREATGKKVWAIGPFCLGNRDRASKAVRGSQASVDGDRCMVWLDSMQPRSVLYVSFGSLTQTQPSQLVEIGEGLEESGSPFIWVIKDRERTPATETWLSGLEGRTKGRALVITGWAPQALILSHSAIGGFVTHCGWNSAVEGVSAGVPMITWPHFADQFLNEKLLVQVLKTAVPIGVEAPITYVFDKAVALVKREDVSKAVRSVMDGGEEGEGRRQRAQELGKKARKAVDEEGGSSQENLTHLLDCVSKLCLAKQ</sequence>
<dbReference type="FunFam" id="3.40.50.2000:FF:000047">
    <property type="entry name" value="Glycosyltransferase"/>
    <property type="match status" value="1"/>
</dbReference>
<dbReference type="Proteomes" id="UP000287651">
    <property type="component" value="Unassembled WGS sequence"/>
</dbReference>
<dbReference type="Pfam" id="PF00201">
    <property type="entry name" value="UDPGT"/>
    <property type="match status" value="1"/>
</dbReference>
<dbReference type="Gene3D" id="3.40.50.1820">
    <property type="entry name" value="alpha/beta hydrolase"/>
    <property type="match status" value="1"/>
</dbReference>
<dbReference type="AlphaFoldDB" id="A0A426YR49"/>
<keyword evidence="2" id="KW-0808">Transferase</keyword>
<name>A0A426YR49_ENSVE</name>
<protein>
    <recommendedName>
        <fullName evidence="4">Glycosyltransferase N-terminal domain-containing protein</fullName>
    </recommendedName>
</protein>